<dbReference type="RefSeq" id="WP_290268400.1">
    <property type="nucleotide sequence ID" value="NZ_JAUFQP010000004.1"/>
</dbReference>
<keyword evidence="5" id="KW-1185">Reference proteome</keyword>
<dbReference type="Pfam" id="PF18962">
    <property type="entry name" value="Por_Secre_tail"/>
    <property type="match status" value="1"/>
</dbReference>
<sequence>MKQHLYLLFFIINFQIVSAQVFTQETIQNNGDNDKRLNLVILSEGYQSTEFAKFKTDAITYTNTIFSTPPFSEYANFFNVHIIYVPSAESGADHPGTGSTYYETNFPIPTTDVDTYFNATFDSFDLHYLLFYEIDENYANNTELKINSVLTDNFPTYDQALILVNSPYYGGSGGEFPMASTDPAGQQVAIHEIGHSFFNLKDEYYPGDIHVGEAINMSAESNITAVKWKNWIGTNAIDVHLNGTTSAGEKWYKPANGSCKMEVLSQSFCSVCKEGMIEKFHDLISPLEKYSPNNTTVNNPEFPINFDLTLIKPNPNTLESSWILNGNAFASNVDGVTIVEPDLNTGINTLTTVIHDNTALLKIDNHETTHISTVTWTINQSTLGLETIESLSDYFKILMYPNPASDSINLKFESEATEMITVDIISVDGRKIVSKTLSNLNTSTLDISTLSSGIYLANFYSKNVLLASKKLVKE</sequence>
<dbReference type="Proteomes" id="UP001589590">
    <property type="component" value="Unassembled WGS sequence"/>
</dbReference>
<evidence type="ECO:0000313" key="4">
    <source>
        <dbReference type="EMBL" id="MFB9104094.1"/>
    </source>
</evidence>
<evidence type="ECO:0000313" key="5">
    <source>
        <dbReference type="Proteomes" id="UP001589590"/>
    </source>
</evidence>
<evidence type="ECO:0000256" key="1">
    <source>
        <dbReference type="ARBA" id="ARBA00022729"/>
    </source>
</evidence>
<evidence type="ECO:0000259" key="3">
    <source>
        <dbReference type="Pfam" id="PF18962"/>
    </source>
</evidence>
<protein>
    <submittedName>
        <fullName evidence="4">M64 family metallopeptidase</fullName>
    </submittedName>
</protein>
<accession>A0ABV5GX99</accession>
<reference evidence="4 5" key="1">
    <citation type="submission" date="2024-09" db="EMBL/GenBank/DDBJ databases">
        <authorList>
            <person name="Sun Q."/>
            <person name="Mori K."/>
        </authorList>
    </citation>
    <scope>NUCLEOTIDE SEQUENCE [LARGE SCALE GENOMIC DNA]</scope>
    <source>
        <strain evidence="4 5">CECT 8300</strain>
    </source>
</reference>
<feature type="chain" id="PRO_5046555010" evidence="2">
    <location>
        <begin position="20"/>
        <end position="474"/>
    </location>
</feature>
<dbReference type="InterPro" id="IPR024079">
    <property type="entry name" value="MetalloPept_cat_dom_sf"/>
</dbReference>
<feature type="signal peptide" evidence="2">
    <location>
        <begin position="1"/>
        <end position="19"/>
    </location>
</feature>
<gene>
    <name evidence="4" type="ORF">ACFFU1_04215</name>
</gene>
<keyword evidence="1 2" id="KW-0732">Signal</keyword>
<dbReference type="NCBIfam" id="TIGR04183">
    <property type="entry name" value="Por_Secre_tail"/>
    <property type="match status" value="1"/>
</dbReference>
<dbReference type="EMBL" id="JBHMFA010000001">
    <property type="protein sequence ID" value="MFB9104094.1"/>
    <property type="molecule type" value="Genomic_DNA"/>
</dbReference>
<dbReference type="InterPro" id="IPR026444">
    <property type="entry name" value="Secre_tail"/>
</dbReference>
<comment type="caution">
    <text evidence="4">The sequence shown here is derived from an EMBL/GenBank/DDBJ whole genome shotgun (WGS) entry which is preliminary data.</text>
</comment>
<evidence type="ECO:0000256" key="2">
    <source>
        <dbReference type="SAM" id="SignalP"/>
    </source>
</evidence>
<proteinExistence type="predicted"/>
<organism evidence="4 5">
    <name type="scientific">Algibacter miyuki</name>
    <dbReference type="NCBI Taxonomy" id="1306933"/>
    <lineage>
        <taxon>Bacteria</taxon>
        <taxon>Pseudomonadati</taxon>
        <taxon>Bacteroidota</taxon>
        <taxon>Flavobacteriia</taxon>
        <taxon>Flavobacteriales</taxon>
        <taxon>Flavobacteriaceae</taxon>
        <taxon>Algibacter</taxon>
    </lineage>
</organism>
<dbReference type="Gene3D" id="3.40.390.10">
    <property type="entry name" value="Collagenase (Catalytic Domain)"/>
    <property type="match status" value="1"/>
</dbReference>
<feature type="domain" description="Secretion system C-terminal sorting" evidence="3">
    <location>
        <begin position="399"/>
        <end position="471"/>
    </location>
</feature>
<name>A0ABV5GX99_9FLAO</name>
<dbReference type="Pfam" id="PF09471">
    <property type="entry name" value="Peptidase_M64"/>
    <property type="match status" value="1"/>
</dbReference>
<dbReference type="InterPro" id="IPR019026">
    <property type="entry name" value="Peptidase_M64_IgA"/>
</dbReference>